<sequence length="102" mass="11519">MADRKEHKEVITSGNVYLKSGCDGIFQALCCQHMVAVNNRCQYPGLAPGTQPTFTLTEESLDLPEFARRVSRFFRGPKGQILEFTRDLSTLELVRLEHSCVD</sequence>
<dbReference type="EMBL" id="LAZR01062866">
    <property type="protein sequence ID" value="KKK60645.1"/>
    <property type="molecule type" value="Genomic_DNA"/>
</dbReference>
<proteinExistence type="predicted"/>
<name>A0A0F8XHY6_9ZZZZ</name>
<organism evidence="1">
    <name type="scientific">marine sediment metagenome</name>
    <dbReference type="NCBI Taxonomy" id="412755"/>
    <lineage>
        <taxon>unclassified sequences</taxon>
        <taxon>metagenomes</taxon>
        <taxon>ecological metagenomes</taxon>
    </lineage>
</organism>
<evidence type="ECO:0000313" key="1">
    <source>
        <dbReference type="EMBL" id="KKK60645.1"/>
    </source>
</evidence>
<dbReference type="AlphaFoldDB" id="A0A0F8XHY6"/>
<comment type="caution">
    <text evidence="1">The sequence shown here is derived from an EMBL/GenBank/DDBJ whole genome shotgun (WGS) entry which is preliminary data.</text>
</comment>
<feature type="non-terminal residue" evidence="1">
    <location>
        <position position="102"/>
    </location>
</feature>
<protein>
    <submittedName>
        <fullName evidence="1">Uncharacterized protein</fullName>
    </submittedName>
</protein>
<gene>
    <name evidence="1" type="ORF">LCGC14_3022270</name>
</gene>
<accession>A0A0F8XHY6</accession>
<reference evidence="1" key="1">
    <citation type="journal article" date="2015" name="Nature">
        <title>Complex archaea that bridge the gap between prokaryotes and eukaryotes.</title>
        <authorList>
            <person name="Spang A."/>
            <person name="Saw J.H."/>
            <person name="Jorgensen S.L."/>
            <person name="Zaremba-Niedzwiedzka K."/>
            <person name="Martijn J."/>
            <person name="Lind A.E."/>
            <person name="van Eijk R."/>
            <person name="Schleper C."/>
            <person name="Guy L."/>
            <person name="Ettema T.J."/>
        </authorList>
    </citation>
    <scope>NUCLEOTIDE SEQUENCE</scope>
</reference>